<evidence type="ECO:0000313" key="4">
    <source>
        <dbReference type="Proteomes" id="UP000726170"/>
    </source>
</evidence>
<dbReference type="EMBL" id="JAHLQF010000001">
    <property type="protein sequence ID" value="MBU5483563.1"/>
    <property type="molecule type" value="Genomic_DNA"/>
</dbReference>
<dbReference type="InterPro" id="IPR050570">
    <property type="entry name" value="Cell_wall_metabolism_enzyme"/>
</dbReference>
<dbReference type="RefSeq" id="WP_216437928.1">
    <property type="nucleotide sequence ID" value="NZ_JAHLQF010000001.1"/>
</dbReference>
<dbReference type="InterPro" id="IPR016047">
    <property type="entry name" value="M23ase_b-sheet_dom"/>
</dbReference>
<feature type="domain" description="M23ase beta-sheet core" evidence="2">
    <location>
        <begin position="153"/>
        <end position="248"/>
    </location>
</feature>
<proteinExistence type="predicted"/>
<accession>A0ABS6EED9</accession>
<keyword evidence="4" id="KW-1185">Reference proteome</keyword>
<name>A0ABS6EED9_9CLOT</name>
<sequence length="255" mass="28759">MGSYNSQYEEYYRNLKKRKEVSNNYSNRGKNQRSISHYITKRIIRDLVGATMLVFLVLMCKVIVTPKTQLLYNYSKEIVNKNTDISSLGINIKNFSFKELEEKATNIIESAKSKITGKKTMNQKIGEEFILPVNGSVTSGYGYRTDPIDNKNKFHHGTDISVKEGTEVKAAYNGKIKDCGEDPELGNYILIDHGEGIETRYAHLSSVDVKKDGTVIKGEVIGKSGKTGKVTGEHLHFELLFMGESRNPENYLSIK</sequence>
<evidence type="ECO:0000313" key="3">
    <source>
        <dbReference type="EMBL" id="MBU5483563.1"/>
    </source>
</evidence>
<evidence type="ECO:0000259" key="2">
    <source>
        <dbReference type="Pfam" id="PF01551"/>
    </source>
</evidence>
<comment type="caution">
    <text evidence="3">The sequence shown here is derived from an EMBL/GenBank/DDBJ whole genome shotgun (WGS) entry which is preliminary data.</text>
</comment>
<keyword evidence="1" id="KW-1133">Transmembrane helix</keyword>
<feature type="transmembrane region" description="Helical" evidence="1">
    <location>
        <begin position="43"/>
        <end position="64"/>
    </location>
</feature>
<dbReference type="PANTHER" id="PTHR21666">
    <property type="entry name" value="PEPTIDASE-RELATED"/>
    <property type="match status" value="1"/>
</dbReference>
<dbReference type="PANTHER" id="PTHR21666:SF289">
    <property type="entry name" value="L-ALA--D-GLU ENDOPEPTIDASE"/>
    <property type="match status" value="1"/>
</dbReference>
<gene>
    <name evidence="3" type="ORF">KQI86_04425</name>
</gene>
<dbReference type="Proteomes" id="UP000726170">
    <property type="component" value="Unassembled WGS sequence"/>
</dbReference>
<reference evidence="3 4" key="1">
    <citation type="submission" date="2021-06" db="EMBL/GenBank/DDBJ databases">
        <authorList>
            <person name="Sun Q."/>
            <person name="Li D."/>
        </authorList>
    </citation>
    <scope>NUCLEOTIDE SEQUENCE [LARGE SCALE GENOMIC DNA]</scope>
    <source>
        <strain evidence="3 4">MSJ-11</strain>
    </source>
</reference>
<protein>
    <submittedName>
        <fullName evidence="3">M23 family metallopeptidase</fullName>
    </submittedName>
</protein>
<evidence type="ECO:0000256" key="1">
    <source>
        <dbReference type="SAM" id="Phobius"/>
    </source>
</evidence>
<keyword evidence="1" id="KW-0812">Transmembrane</keyword>
<organism evidence="3 4">
    <name type="scientific">Clostridium mobile</name>
    <dbReference type="NCBI Taxonomy" id="2841512"/>
    <lineage>
        <taxon>Bacteria</taxon>
        <taxon>Bacillati</taxon>
        <taxon>Bacillota</taxon>
        <taxon>Clostridia</taxon>
        <taxon>Eubacteriales</taxon>
        <taxon>Clostridiaceae</taxon>
        <taxon>Clostridium</taxon>
    </lineage>
</organism>
<dbReference type="CDD" id="cd12797">
    <property type="entry name" value="M23_peptidase"/>
    <property type="match status" value="1"/>
</dbReference>
<dbReference type="Pfam" id="PF01551">
    <property type="entry name" value="Peptidase_M23"/>
    <property type="match status" value="1"/>
</dbReference>
<keyword evidence="1" id="KW-0472">Membrane</keyword>